<dbReference type="EMBL" id="BARS01052730">
    <property type="protein sequence ID" value="GAG45134.1"/>
    <property type="molecule type" value="Genomic_DNA"/>
</dbReference>
<organism evidence="1">
    <name type="scientific">marine sediment metagenome</name>
    <dbReference type="NCBI Taxonomy" id="412755"/>
    <lineage>
        <taxon>unclassified sequences</taxon>
        <taxon>metagenomes</taxon>
        <taxon>ecological metagenomes</taxon>
    </lineage>
</organism>
<comment type="caution">
    <text evidence="1">The sequence shown here is derived from an EMBL/GenBank/DDBJ whole genome shotgun (WGS) entry which is preliminary data.</text>
</comment>
<evidence type="ECO:0000313" key="1">
    <source>
        <dbReference type="EMBL" id="GAG45134.1"/>
    </source>
</evidence>
<reference evidence="1" key="1">
    <citation type="journal article" date="2014" name="Front. Microbiol.">
        <title>High frequency of phylogenetically diverse reductive dehalogenase-homologous genes in deep subseafloor sedimentary metagenomes.</title>
        <authorList>
            <person name="Kawai M."/>
            <person name="Futagami T."/>
            <person name="Toyoda A."/>
            <person name="Takaki Y."/>
            <person name="Nishi S."/>
            <person name="Hori S."/>
            <person name="Arai W."/>
            <person name="Tsubouchi T."/>
            <person name="Morono Y."/>
            <person name="Uchiyama I."/>
            <person name="Ito T."/>
            <person name="Fujiyama A."/>
            <person name="Inagaki F."/>
            <person name="Takami H."/>
        </authorList>
    </citation>
    <scope>NUCLEOTIDE SEQUENCE</scope>
    <source>
        <strain evidence="1">Expedition CK06-06</strain>
    </source>
</reference>
<proteinExistence type="predicted"/>
<protein>
    <submittedName>
        <fullName evidence="1">Uncharacterized protein</fullName>
    </submittedName>
</protein>
<accession>X0XPP0</accession>
<dbReference type="AlphaFoldDB" id="X0XPP0"/>
<name>X0XPP0_9ZZZZ</name>
<gene>
    <name evidence="1" type="ORF">S01H1_78354</name>
</gene>
<feature type="non-terminal residue" evidence="1">
    <location>
        <position position="1"/>
    </location>
</feature>
<sequence length="48" mass="5591">FCQKLWPNVVKSTSEEHITVSFQDVIFLVNIGFLDFDSLRYILTTRLG</sequence>